<keyword evidence="3" id="KW-1185">Reference proteome</keyword>
<proteinExistence type="predicted"/>
<dbReference type="SUPFAM" id="SSF52200">
    <property type="entry name" value="Toll/Interleukin receptor TIR domain"/>
    <property type="match status" value="1"/>
</dbReference>
<comment type="caution">
    <text evidence="2">The sequence shown here is derived from an EMBL/GenBank/DDBJ whole genome shotgun (WGS) entry which is preliminary data.</text>
</comment>
<evidence type="ECO:0000313" key="2">
    <source>
        <dbReference type="EMBL" id="KRT13208.1"/>
    </source>
</evidence>
<dbReference type="Gene3D" id="3.40.50.10140">
    <property type="entry name" value="Toll/interleukin-1 receptor homology (TIR) domain"/>
    <property type="match status" value="1"/>
</dbReference>
<reference evidence="2 3" key="1">
    <citation type="submission" date="2015-11" db="EMBL/GenBank/DDBJ databases">
        <title>Sequence of Pedobacter ginsenosidimutans.</title>
        <authorList>
            <person name="Carson E."/>
            <person name="Keyser V."/>
            <person name="Newman J."/>
            <person name="Miller J."/>
        </authorList>
    </citation>
    <scope>NUCLEOTIDE SEQUENCE [LARGE SCALE GENOMIC DNA]</scope>
    <source>
        <strain evidence="2 3">KACC 14530</strain>
    </source>
</reference>
<dbReference type="RefSeq" id="WP_057935108.1">
    <property type="nucleotide sequence ID" value="NZ_LMZQ01000053.1"/>
</dbReference>
<dbReference type="GO" id="GO:0007165">
    <property type="term" value="P:signal transduction"/>
    <property type="evidence" value="ECO:0007669"/>
    <property type="project" value="InterPro"/>
</dbReference>
<gene>
    <name evidence="2" type="ORF">ASU31_25750</name>
</gene>
<sequence>MQEIRYELLLLGHDSPMNGQIVDTLFAQLDLLGVDKELLKIVKAEAFSFDGKDDHPQIALYHSGPDMLDGEILEKVIKNAKVILPIFKDGEDFNKVIPKVLHEINGIKVSSQNDIPSIVNHILEGFGFLRASRRLFISYRQNESRGVAVQLFEKLSLAGFDVFLDTHSIPKGDVFQDELWHRLVDTDVVVLLNTLDFLGSEWTRSELARASAMSIGILQLTWPDHVPERDAQISVALPLAKRDFVRSRYLGVSATLKNERIANIVRQTELLRARTLSARQTNIITEFVKFSSRVGKVATLQKERFMTMENSQGREIVVIPTIGVPNAFSYHQSEDLIRVIRTSQVEKIYLLYDHLNIRMKWLEHLAWLDKFLPVVSVRVSDMEDWFNKI</sequence>
<dbReference type="InterPro" id="IPR000157">
    <property type="entry name" value="TIR_dom"/>
</dbReference>
<dbReference type="Pfam" id="PF13676">
    <property type="entry name" value="TIR_2"/>
    <property type="match status" value="1"/>
</dbReference>
<evidence type="ECO:0000313" key="3">
    <source>
        <dbReference type="Proteomes" id="UP000051950"/>
    </source>
</evidence>
<dbReference type="STRING" id="687842.ASU31_25750"/>
<feature type="domain" description="TIR" evidence="1">
    <location>
        <begin position="136"/>
        <end position="212"/>
    </location>
</feature>
<dbReference type="AlphaFoldDB" id="A0A0T5VH52"/>
<accession>A0A0T5VH52</accession>
<protein>
    <recommendedName>
        <fullName evidence="1">TIR domain-containing protein</fullName>
    </recommendedName>
</protein>
<organism evidence="2 3">
    <name type="scientific">Pedobacter ginsenosidimutans</name>
    <dbReference type="NCBI Taxonomy" id="687842"/>
    <lineage>
        <taxon>Bacteria</taxon>
        <taxon>Pseudomonadati</taxon>
        <taxon>Bacteroidota</taxon>
        <taxon>Sphingobacteriia</taxon>
        <taxon>Sphingobacteriales</taxon>
        <taxon>Sphingobacteriaceae</taxon>
        <taxon>Pedobacter</taxon>
    </lineage>
</organism>
<dbReference type="EMBL" id="LMZQ01000053">
    <property type="protein sequence ID" value="KRT13208.1"/>
    <property type="molecule type" value="Genomic_DNA"/>
</dbReference>
<dbReference type="InterPro" id="IPR035897">
    <property type="entry name" value="Toll_tir_struct_dom_sf"/>
</dbReference>
<dbReference type="OrthoDB" id="344630at2"/>
<name>A0A0T5VH52_9SPHI</name>
<dbReference type="Proteomes" id="UP000051950">
    <property type="component" value="Unassembled WGS sequence"/>
</dbReference>
<evidence type="ECO:0000259" key="1">
    <source>
        <dbReference type="Pfam" id="PF13676"/>
    </source>
</evidence>